<sequence>RQGDLHGVQQGERQGHEDKQEDKHEDKQEDKHEIETLSTQLKEENDDISEKSDKISTASVQKHTSLNNLNQKSLLELFHSISCQIITHFDKPFKLRENETNLETENKNETISKNIKLEALNSLLKTMKYKNSDSLEFLVNKLMALAVIVTQRIVNDLKNDFESNFIKDQTGTSFISEHEHTLFNILLFTLSFSQMSSYKSVGQAVTNQILSIIAELVTWNKESGKMDSNEQNLLKNEKIQYSYILIRSLFNKLCHLLTDIENSWFVSVLIQIVKSFGCLKLDMTVERHNFHKTGEDFNFVELLDVPKQTIFFNTTDTELQKKSLEFLSVLSQNGYKDVIDMDYILFWYERNEKMLMNWCMLKDYKYDNQVLSEENSVKNTALSTGSWPISGQEFTLRTDFLPEISDYLKLIPLVVKGLKNGFLSKYEQKKQIISDFNWAEGDLELHRQRLLFLLLLVRKFSLQTLNVIENFLVEYCNLLKPKRTPGTVPEIKVDEEFDYLIMEIMAQLVHDGLKLFESDSERLRTNRKTKDLIIDKFDSLKIDFTKLNERVPPVKEKDFCHPENDQSNDKEIQEQKSPQITFSGGPFPSDIQDLLLLLTENYPIFAIETIKDCKLDYLWCNVLDTLVENHLILLFDKQKKDLHTMISKVKRIIKEMYFKLNTFILEDHEYLKNSKLRNPSLLEVTLLKLSLYNAQIVLLDAFKRNCGEFVIIEYLKTCQKKFSYDQISEHKSDTDSIISQNEENMTSIEKNLLMLQTIHSLMLIKPFEEENSLNFIFDVILGLDGLEVNKIEQGGLPHENMSSILLKFKILLLIQERSIRHLQILVKIIILNVHLFPDLLNQLYIKIPVEPVATPSKEENILTLLFDSLEMIKQYYFEQPEYFVRILLYLNVTLLGSRNIAQHPDNITNIKETAVNNHIINVLTQIIFETMRTRTICNQTAIFVIRTLANEICSWHSGNLIQEEEITQFKHKQIINQTPLQDLVCIMDNFCNFFTENLTAPISNDDTEYNIITNYNFKSKAMVSESNKNVQGNGDFRHQQALDESENKLCANKRFSAPIYNPNIYIMTESLSFLCSRSICMDVAFYSLIVTLFIKFPVEYSSVAKYLRQHVHNYYGNKVNSHFDELLDLSEELSNHKLLYKDNNTNKKMLFLQENMQSDDNGPITLKLDDLPLTHLIMWCQLIKAKMIDTNILKMFFSLISKCQIVKCCDKKLFLDSDSSITTGVADSKIKNCVETAHISTTKADVISDPNFVTTILESLDQIMTNTGQIYTNNQQKSMSFKQTSFAHGQISDIFQLIIKICDTFPPSISLPFFIKWLKKGVSEIEQIEKRNFRKEHDSSILSASNRTSIAQSVRDCNSDESNIIHEAYQETSTYLSNLFSLLLNSIQTGCFFPNLVPLFEIQLPWQYKSHLLLQLVVRKNEEPFFIRETQAVLQEGYNWIREAQNINFNVLNETFQNYSHNKCETLVNVRTKQFESEEMTQISSDSQNSLQQSQNENNSITNSSSDTEYSAESIPQIKHGCDFTEYDTKPGLVDEICCCCQITHKSTCYSRTNANILPIDTKLRVILSHLLHKYFFVLCKFKLMNVKNLEIVTLCSQEIYEGYTLLLNRYFEMIDIMTKMDLESDTQMLTASFDEKTVQHEIKTLQTIFKKDISYIFYSYLHEKVKYMQLADSQKRDRVVLMLELIKKIINKEKEIFNIIQKSNRDEIYKNDAIQFKTCIFETDAFQGISKDISGLSIELLKIHDSDLTNRVYRILKMIF</sequence>
<dbReference type="EMBL" id="LGUB01000059">
    <property type="protein sequence ID" value="KRH94551.1"/>
    <property type="molecule type" value="Genomic_DNA"/>
</dbReference>
<feature type="region of interest" description="Disordered" evidence="1">
    <location>
        <begin position="1479"/>
        <end position="1508"/>
    </location>
</feature>
<dbReference type="VEuPathDB" id="MicrosporidiaDB:M153_2120001"/>
<feature type="non-terminal residue" evidence="2">
    <location>
        <position position="1"/>
    </location>
</feature>
<gene>
    <name evidence="2" type="ORF">M153_2120001</name>
</gene>
<feature type="compositionally biased region" description="Basic and acidic residues" evidence="1">
    <location>
        <begin position="555"/>
        <end position="574"/>
    </location>
</feature>
<feature type="compositionally biased region" description="Low complexity" evidence="1">
    <location>
        <begin position="1484"/>
        <end position="1500"/>
    </location>
</feature>
<proteinExistence type="predicted"/>
<evidence type="ECO:0000256" key="1">
    <source>
        <dbReference type="SAM" id="MobiDB-lite"/>
    </source>
</evidence>
<accession>A0A0R0M651</accession>
<feature type="compositionally biased region" description="Basic and acidic residues" evidence="1">
    <location>
        <begin position="13"/>
        <end position="35"/>
    </location>
</feature>
<dbReference type="Proteomes" id="UP000051530">
    <property type="component" value="Unassembled WGS sequence"/>
</dbReference>
<feature type="region of interest" description="Disordered" evidence="1">
    <location>
        <begin position="555"/>
        <end position="579"/>
    </location>
</feature>
<evidence type="ECO:0000313" key="3">
    <source>
        <dbReference type="Proteomes" id="UP000051530"/>
    </source>
</evidence>
<reference evidence="2 3" key="1">
    <citation type="submission" date="2015-07" db="EMBL/GenBank/DDBJ databases">
        <title>The genome of Pseudoloma neurophilia, a relevant intracellular parasite of the zebrafish.</title>
        <authorList>
            <person name="Ndikumana S."/>
            <person name="Pelin A."/>
            <person name="Sanders J."/>
            <person name="Corradi N."/>
        </authorList>
    </citation>
    <scope>NUCLEOTIDE SEQUENCE [LARGE SCALE GENOMIC DNA]</scope>
    <source>
        <strain evidence="2 3">MK1</strain>
    </source>
</reference>
<name>A0A0R0M651_9MICR</name>
<keyword evidence="3" id="KW-1185">Reference proteome</keyword>
<organism evidence="2 3">
    <name type="scientific">Pseudoloma neurophilia</name>
    <dbReference type="NCBI Taxonomy" id="146866"/>
    <lineage>
        <taxon>Eukaryota</taxon>
        <taxon>Fungi</taxon>
        <taxon>Fungi incertae sedis</taxon>
        <taxon>Microsporidia</taxon>
        <taxon>Pseudoloma</taxon>
    </lineage>
</organism>
<feature type="region of interest" description="Disordered" evidence="1">
    <location>
        <begin position="1"/>
        <end position="56"/>
    </location>
</feature>
<evidence type="ECO:0000313" key="2">
    <source>
        <dbReference type="EMBL" id="KRH94551.1"/>
    </source>
</evidence>
<protein>
    <submittedName>
        <fullName evidence="2">Uncharacterized protein</fullName>
    </submittedName>
</protein>
<comment type="caution">
    <text evidence="2">The sequence shown here is derived from an EMBL/GenBank/DDBJ whole genome shotgun (WGS) entry which is preliminary data.</text>
</comment>